<name>A0A1D3K9P1_PSEVE</name>
<dbReference type="Proteomes" id="UP000245431">
    <property type="component" value="Chromosome PVE_r2"/>
</dbReference>
<gene>
    <name evidence="2" type="ORF">PVE_R2G0886</name>
</gene>
<sequence length="215" mass="24496">MAEMLEEKWPKGVMASIAFFFVLILMLATVAPNKLVDTVMLKERKWGIELLGDSDMERVLEKTNRYYSALVIDSGAKKIVSDMLMPRGGTVDAFEKNVDWWFRYLESRGEAVQKIIYQMVYRIVLTLYWLPLLVAVLVPAIYAGWMRWNAKRHGFDYSSPFLNNNAAIVLSWGGMLIVLSVLMPLPLPPLVISTFIVIMLPVVLSVLISNLPKRI</sequence>
<evidence type="ECO:0000313" key="2">
    <source>
        <dbReference type="EMBL" id="SBW84911.1"/>
    </source>
</evidence>
<keyword evidence="1" id="KW-0472">Membrane</keyword>
<feature type="transmembrane region" description="Helical" evidence="1">
    <location>
        <begin position="191"/>
        <end position="211"/>
    </location>
</feature>
<organism evidence="2 3">
    <name type="scientific">Pseudomonas veronii 1YdBTEX2</name>
    <dbReference type="NCBI Taxonomy" id="1295141"/>
    <lineage>
        <taxon>Bacteria</taxon>
        <taxon>Pseudomonadati</taxon>
        <taxon>Pseudomonadota</taxon>
        <taxon>Gammaproteobacteria</taxon>
        <taxon>Pseudomonadales</taxon>
        <taxon>Pseudomonadaceae</taxon>
        <taxon>Pseudomonas</taxon>
    </lineage>
</organism>
<reference evidence="3" key="1">
    <citation type="submission" date="2016-07" db="EMBL/GenBank/DDBJ databases">
        <authorList>
            <person name="Florea S."/>
            <person name="Webb J.S."/>
            <person name="Jaromczyk J."/>
            <person name="Schardl C.L."/>
        </authorList>
    </citation>
    <scope>NUCLEOTIDE SEQUENCE [LARGE SCALE GENOMIC DNA]</scope>
    <source>
        <strain evidence="3">1YdBTEX2</strain>
    </source>
</reference>
<dbReference type="RefSeq" id="WP_017847998.1">
    <property type="nucleotide sequence ID" value="NZ_AOUH01000026.1"/>
</dbReference>
<evidence type="ECO:0000256" key="1">
    <source>
        <dbReference type="SAM" id="Phobius"/>
    </source>
</evidence>
<feature type="transmembrane region" description="Helical" evidence="1">
    <location>
        <begin position="166"/>
        <end position="185"/>
    </location>
</feature>
<evidence type="ECO:0000313" key="3">
    <source>
        <dbReference type="Proteomes" id="UP000245431"/>
    </source>
</evidence>
<protein>
    <recommendedName>
        <fullName evidence="4">DUF4400 domain-containing protein</fullName>
    </recommendedName>
</protein>
<feature type="transmembrane region" description="Helical" evidence="1">
    <location>
        <begin position="127"/>
        <end position="145"/>
    </location>
</feature>
<keyword evidence="1" id="KW-0812">Transmembrane</keyword>
<dbReference type="InterPro" id="IPR022266">
    <property type="entry name" value="DtrJ-like"/>
</dbReference>
<feature type="transmembrane region" description="Helical" evidence="1">
    <location>
        <begin position="12"/>
        <end position="31"/>
    </location>
</feature>
<dbReference type="AlphaFoldDB" id="A0A1D3K9P1"/>
<dbReference type="Pfam" id="PF14348">
    <property type="entry name" value="DtrJ-like"/>
    <property type="match status" value="1"/>
</dbReference>
<keyword evidence="1" id="KW-1133">Transmembrane helix</keyword>
<accession>A0A1D3K9P1</accession>
<evidence type="ECO:0008006" key="4">
    <source>
        <dbReference type="Google" id="ProtNLM"/>
    </source>
</evidence>
<proteinExistence type="predicted"/>
<dbReference type="EMBL" id="LT599584">
    <property type="protein sequence ID" value="SBW84911.1"/>
    <property type="molecule type" value="Genomic_DNA"/>
</dbReference>